<dbReference type="EMBL" id="CAFBNE010000009">
    <property type="protein sequence ID" value="CAB4934508.1"/>
    <property type="molecule type" value="Genomic_DNA"/>
</dbReference>
<evidence type="ECO:0000256" key="5">
    <source>
        <dbReference type="ARBA" id="ARBA00022842"/>
    </source>
</evidence>
<dbReference type="SUPFAM" id="SSF88723">
    <property type="entry name" value="PIN domain-like"/>
    <property type="match status" value="1"/>
</dbReference>
<keyword evidence="2" id="KW-0540">Nuclease</keyword>
<organism evidence="8">
    <name type="scientific">freshwater metagenome</name>
    <dbReference type="NCBI Taxonomy" id="449393"/>
    <lineage>
        <taxon>unclassified sequences</taxon>
        <taxon>metagenomes</taxon>
        <taxon>ecological metagenomes</taxon>
    </lineage>
</organism>
<proteinExistence type="inferred from homology"/>
<feature type="domain" description="PIN" evidence="7">
    <location>
        <begin position="4"/>
        <end position="123"/>
    </location>
</feature>
<reference evidence="8" key="1">
    <citation type="submission" date="2020-05" db="EMBL/GenBank/DDBJ databases">
        <authorList>
            <person name="Chiriac C."/>
            <person name="Salcher M."/>
            <person name="Ghai R."/>
            <person name="Kavagutti S V."/>
        </authorList>
    </citation>
    <scope>NUCLEOTIDE SEQUENCE</scope>
</reference>
<dbReference type="GO" id="GO:0016787">
    <property type="term" value="F:hydrolase activity"/>
    <property type="evidence" value="ECO:0007669"/>
    <property type="project" value="UniProtKB-KW"/>
</dbReference>
<dbReference type="Gene3D" id="3.40.50.1010">
    <property type="entry name" value="5'-nuclease"/>
    <property type="match status" value="1"/>
</dbReference>
<keyword evidence="4" id="KW-0378">Hydrolase</keyword>
<evidence type="ECO:0000256" key="2">
    <source>
        <dbReference type="ARBA" id="ARBA00022722"/>
    </source>
</evidence>
<evidence type="ECO:0000256" key="6">
    <source>
        <dbReference type="ARBA" id="ARBA00038093"/>
    </source>
</evidence>
<name>A0A6J7ITG5_9ZZZZ</name>
<sequence length="134" mass="14490">MTRYLVDSSLWIPILRGDADVKQRLSMLANAPASFVTCGPVQAELAAGRNERNSRAIDAIVRGLPSLALPSADSFIHAGELFVQARAARTPVRGIMDCLIAVIAGAHRDVILIHRDNVFDSLGALHDFGADSWR</sequence>
<gene>
    <name evidence="8" type="ORF">UFOPK3772_00481</name>
</gene>
<comment type="cofactor">
    <cofactor evidence="1">
        <name>Mg(2+)</name>
        <dbReference type="ChEBI" id="CHEBI:18420"/>
    </cofactor>
</comment>
<protein>
    <submittedName>
        <fullName evidence="8">Unannotated protein</fullName>
    </submittedName>
</protein>
<dbReference type="Pfam" id="PF01850">
    <property type="entry name" value="PIN"/>
    <property type="match status" value="1"/>
</dbReference>
<comment type="similarity">
    <text evidence="6">Belongs to the PINc/VapC protein family.</text>
</comment>
<dbReference type="GO" id="GO:0004518">
    <property type="term" value="F:nuclease activity"/>
    <property type="evidence" value="ECO:0007669"/>
    <property type="project" value="UniProtKB-KW"/>
</dbReference>
<evidence type="ECO:0000256" key="1">
    <source>
        <dbReference type="ARBA" id="ARBA00001946"/>
    </source>
</evidence>
<keyword evidence="5" id="KW-0460">Magnesium</keyword>
<dbReference type="PANTHER" id="PTHR33653">
    <property type="entry name" value="RIBONUCLEASE VAPC2"/>
    <property type="match status" value="1"/>
</dbReference>
<dbReference type="GO" id="GO:0046872">
    <property type="term" value="F:metal ion binding"/>
    <property type="evidence" value="ECO:0007669"/>
    <property type="project" value="UniProtKB-KW"/>
</dbReference>
<keyword evidence="3" id="KW-0479">Metal-binding</keyword>
<dbReference type="PANTHER" id="PTHR33653:SF1">
    <property type="entry name" value="RIBONUCLEASE VAPC2"/>
    <property type="match status" value="1"/>
</dbReference>
<evidence type="ECO:0000256" key="3">
    <source>
        <dbReference type="ARBA" id="ARBA00022723"/>
    </source>
</evidence>
<accession>A0A6J7ITG5</accession>
<evidence type="ECO:0000313" key="8">
    <source>
        <dbReference type="EMBL" id="CAB4934508.1"/>
    </source>
</evidence>
<evidence type="ECO:0000256" key="4">
    <source>
        <dbReference type="ARBA" id="ARBA00022801"/>
    </source>
</evidence>
<dbReference type="InterPro" id="IPR029060">
    <property type="entry name" value="PIN-like_dom_sf"/>
</dbReference>
<evidence type="ECO:0000259" key="7">
    <source>
        <dbReference type="Pfam" id="PF01850"/>
    </source>
</evidence>
<dbReference type="AlphaFoldDB" id="A0A6J7ITG5"/>
<dbReference type="InterPro" id="IPR002716">
    <property type="entry name" value="PIN_dom"/>
</dbReference>
<dbReference type="InterPro" id="IPR050556">
    <property type="entry name" value="Type_II_TA_system_RNase"/>
</dbReference>